<protein>
    <submittedName>
        <fullName evidence="2">Uncharacterized protein</fullName>
    </submittedName>
</protein>
<name>A0A8S2XS49_9BILA</name>
<evidence type="ECO:0000313" key="4">
    <source>
        <dbReference type="EMBL" id="CAF5015838.1"/>
    </source>
</evidence>
<accession>A0A8S2XS49</accession>
<gene>
    <name evidence="1" type="ORF">BYL167_LOCUS30810</name>
    <name evidence="3" type="ORF">BYL167_LOCUS49860</name>
    <name evidence="2" type="ORF">GIL414_LOCUS35295</name>
    <name evidence="4" type="ORF">GIL414_LOCUS58128</name>
</gene>
<comment type="caution">
    <text evidence="2">The sequence shown here is derived from an EMBL/GenBank/DDBJ whole genome shotgun (WGS) entry which is preliminary data.</text>
</comment>
<dbReference type="EMBL" id="CAJOBJ010213079">
    <property type="protein sequence ID" value="CAF5015838.1"/>
    <property type="molecule type" value="Genomic_DNA"/>
</dbReference>
<reference evidence="2" key="1">
    <citation type="submission" date="2021-02" db="EMBL/GenBank/DDBJ databases">
        <authorList>
            <person name="Nowell W R."/>
        </authorList>
    </citation>
    <scope>NUCLEOTIDE SEQUENCE</scope>
</reference>
<dbReference type="EMBL" id="CAJOBH010051853">
    <property type="protein sequence ID" value="CAF4382887.1"/>
    <property type="molecule type" value="Genomic_DNA"/>
</dbReference>
<evidence type="ECO:0000313" key="2">
    <source>
        <dbReference type="EMBL" id="CAF4513685.1"/>
    </source>
</evidence>
<dbReference type="Proteomes" id="UP000681967">
    <property type="component" value="Unassembled WGS sequence"/>
</dbReference>
<dbReference type="Proteomes" id="UP000681720">
    <property type="component" value="Unassembled WGS sequence"/>
</dbReference>
<dbReference type="InterPro" id="IPR027417">
    <property type="entry name" value="P-loop_NTPase"/>
</dbReference>
<organism evidence="2 5">
    <name type="scientific">Rotaria magnacalcarata</name>
    <dbReference type="NCBI Taxonomy" id="392030"/>
    <lineage>
        <taxon>Eukaryota</taxon>
        <taxon>Metazoa</taxon>
        <taxon>Spiralia</taxon>
        <taxon>Gnathifera</taxon>
        <taxon>Rotifera</taxon>
        <taxon>Eurotatoria</taxon>
        <taxon>Bdelloidea</taxon>
        <taxon>Philodinida</taxon>
        <taxon>Philodinidae</taxon>
        <taxon>Rotaria</taxon>
    </lineage>
</organism>
<dbReference type="EMBL" id="CAJOBH010150058">
    <property type="protein sequence ID" value="CAF4842276.1"/>
    <property type="molecule type" value="Genomic_DNA"/>
</dbReference>
<dbReference type="AlphaFoldDB" id="A0A8S2XS49"/>
<dbReference type="EMBL" id="CAJOBJ010084159">
    <property type="protein sequence ID" value="CAF4513685.1"/>
    <property type="molecule type" value="Genomic_DNA"/>
</dbReference>
<evidence type="ECO:0000313" key="1">
    <source>
        <dbReference type="EMBL" id="CAF4382887.1"/>
    </source>
</evidence>
<feature type="non-terminal residue" evidence="2">
    <location>
        <position position="1"/>
    </location>
</feature>
<sequence length="26" mass="2929">MRTSGCGKSTSVQLIERFYDPNLGRL</sequence>
<evidence type="ECO:0000313" key="3">
    <source>
        <dbReference type="EMBL" id="CAF4842276.1"/>
    </source>
</evidence>
<evidence type="ECO:0000313" key="5">
    <source>
        <dbReference type="Proteomes" id="UP000681720"/>
    </source>
</evidence>
<proteinExistence type="predicted"/>
<dbReference type="Gene3D" id="3.40.50.300">
    <property type="entry name" value="P-loop containing nucleotide triphosphate hydrolases"/>
    <property type="match status" value="1"/>
</dbReference>